<dbReference type="Proteomes" id="UP000054721">
    <property type="component" value="Unassembled WGS sequence"/>
</dbReference>
<gene>
    <name evidence="1" type="ORF">T02_9043</name>
</gene>
<name>A0A0V1KK37_9BILA</name>
<proteinExistence type="predicted"/>
<dbReference type="EMBL" id="JYDW01000894">
    <property type="protein sequence ID" value="KRZ47358.1"/>
    <property type="molecule type" value="Genomic_DNA"/>
</dbReference>
<accession>A0A0V1KK37</accession>
<sequence length="31" mass="3717">MLFRDLHRRENSFALAPYTIRLDLKPPFGQN</sequence>
<reference evidence="1 2" key="1">
    <citation type="submission" date="2015-05" db="EMBL/GenBank/DDBJ databases">
        <title>Evolution of Trichinella species and genotypes.</title>
        <authorList>
            <person name="Korhonen P.K."/>
            <person name="Edoardo P."/>
            <person name="Giuseppe L.R."/>
            <person name="Gasser R.B."/>
        </authorList>
    </citation>
    <scope>NUCLEOTIDE SEQUENCE [LARGE SCALE GENOMIC DNA]</scope>
    <source>
        <strain evidence="1">ISS10</strain>
    </source>
</reference>
<evidence type="ECO:0000313" key="2">
    <source>
        <dbReference type="Proteomes" id="UP000054721"/>
    </source>
</evidence>
<evidence type="ECO:0000313" key="1">
    <source>
        <dbReference type="EMBL" id="KRZ47358.1"/>
    </source>
</evidence>
<organism evidence="1 2">
    <name type="scientific">Trichinella nativa</name>
    <dbReference type="NCBI Taxonomy" id="6335"/>
    <lineage>
        <taxon>Eukaryota</taxon>
        <taxon>Metazoa</taxon>
        <taxon>Ecdysozoa</taxon>
        <taxon>Nematoda</taxon>
        <taxon>Enoplea</taxon>
        <taxon>Dorylaimia</taxon>
        <taxon>Trichinellida</taxon>
        <taxon>Trichinellidae</taxon>
        <taxon>Trichinella</taxon>
    </lineage>
</organism>
<protein>
    <submittedName>
        <fullName evidence="1">Uncharacterized protein</fullName>
    </submittedName>
</protein>
<comment type="caution">
    <text evidence="1">The sequence shown here is derived from an EMBL/GenBank/DDBJ whole genome shotgun (WGS) entry which is preliminary data.</text>
</comment>
<dbReference type="AlphaFoldDB" id="A0A0V1KK37"/>
<keyword evidence="2" id="KW-1185">Reference proteome</keyword>